<dbReference type="Proteomes" id="UP001321477">
    <property type="component" value="Chromosome"/>
</dbReference>
<proteinExistence type="predicted"/>
<evidence type="ECO:0008006" key="3">
    <source>
        <dbReference type="Google" id="ProtNLM"/>
    </source>
</evidence>
<gene>
    <name evidence="1" type="ORF">GCM10025870_29460</name>
</gene>
<protein>
    <recommendedName>
        <fullName evidence="3">Methyltransferase domain-containing protein</fullName>
    </recommendedName>
</protein>
<dbReference type="EMBL" id="AP027734">
    <property type="protein sequence ID" value="BDZ55873.1"/>
    <property type="molecule type" value="Genomic_DNA"/>
</dbReference>
<sequence>MPGRPAPSWTSYRESIGDRSQLFAAIAETWPIRHALYPGSYLDLSPSTAIDSVTYVDIDRRAARYFADADRVAAELDSDPSHRREVRFLHADYTDPLPLADAAYDLLISLYAGPVWEHCRRHLSPGGLLLANSSHGDASIAALDPDLEIVAAVDQRDGRYRVVRRELDRYLVPVNPSAADPELIRRSGRGIAYTRPAFAYLFRLVPGATSVR</sequence>
<keyword evidence="2" id="KW-1185">Reference proteome</keyword>
<dbReference type="Gene3D" id="3.40.50.150">
    <property type="entry name" value="Vaccinia Virus protein VP39"/>
    <property type="match status" value="1"/>
</dbReference>
<accession>A0ABN6YF84</accession>
<evidence type="ECO:0000313" key="1">
    <source>
        <dbReference type="EMBL" id="BDZ55873.1"/>
    </source>
</evidence>
<reference evidence="2" key="1">
    <citation type="journal article" date="2019" name="Int. J. Syst. Evol. Microbiol.">
        <title>The Global Catalogue of Microorganisms (GCM) 10K type strain sequencing project: providing services to taxonomists for standard genome sequencing and annotation.</title>
        <authorList>
            <consortium name="The Broad Institute Genomics Platform"/>
            <consortium name="The Broad Institute Genome Sequencing Center for Infectious Disease"/>
            <person name="Wu L."/>
            <person name="Ma J."/>
        </authorList>
    </citation>
    <scope>NUCLEOTIDE SEQUENCE [LARGE SCALE GENOMIC DNA]</scope>
    <source>
        <strain evidence="2">NBRC 109019</strain>
    </source>
</reference>
<organism evidence="1 2">
    <name type="scientific">Agromyces marinus</name>
    <dbReference type="NCBI Taxonomy" id="1389020"/>
    <lineage>
        <taxon>Bacteria</taxon>
        <taxon>Bacillati</taxon>
        <taxon>Actinomycetota</taxon>
        <taxon>Actinomycetes</taxon>
        <taxon>Micrococcales</taxon>
        <taxon>Microbacteriaceae</taxon>
        <taxon>Agromyces</taxon>
    </lineage>
</organism>
<dbReference type="SUPFAM" id="SSF53335">
    <property type="entry name" value="S-adenosyl-L-methionine-dependent methyltransferases"/>
    <property type="match status" value="1"/>
</dbReference>
<dbReference type="CDD" id="cd02440">
    <property type="entry name" value="AdoMet_MTases"/>
    <property type="match status" value="1"/>
</dbReference>
<name>A0ABN6YF84_9MICO</name>
<evidence type="ECO:0000313" key="2">
    <source>
        <dbReference type="Proteomes" id="UP001321477"/>
    </source>
</evidence>
<dbReference type="InterPro" id="IPR029063">
    <property type="entry name" value="SAM-dependent_MTases_sf"/>
</dbReference>
<dbReference type="RefSeq" id="WP_234659438.1">
    <property type="nucleotide sequence ID" value="NZ_AP027734.1"/>
</dbReference>